<evidence type="ECO:0000256" key="1">
    <source>
        <dbReference type="SAM" id="MobiDB-lite"/>
    </source>
</evidence>
<accession>A0ABD2ZT21</accession>
<keyword evidence="4" id="KW-1185">Reference proteome</keyword>
<dbReference type="AlphaFoldDB" id="A0ABD2ZT21"/>
<evidence type="ECO:0000259" key="2">
    <source>
        <dbReference type="Pfam" id="PF14392"/>
    </source>
</evidence>
<evidence type="ECO:0000313" key="3">
    <source>
        <dbReference type="EMBL" id="KAL3522575.1"/>
    </source>
</evidence>
<dbReference type="EMBL" id="JBJUIK010000007">
    <property type="protein sequence ID" value="KAL3522575.1"/>
    <property type="molecule type" value="Genomic_DNA"/>
</dbReference>
<feature type="region of interest" description="Disordered" evidence="1">
    <location>
        <begin position="125"/>
        <end position="160"/>
    </location>
</feature>
<dbReference type="Pfam" id="PF14392">
    <property type="entry name" value="zf-CCHC_4"/>
    <property type="match status" value="1"/>
</dbReference>
<dbReference type="Proteomes" id="UP001630127">
    <property type="component" value="Unassembled WGS sequence"/>
</dbReference>
<proteinExistence type="predicted"/>
<feature type="domain" description="Zinc knuckle CX2CX4HX4C" evidence="2">
    <location>
        <begin position="23"/>
        <end position="69"/>
    </location>
</feature>
<evidence type="ECO:0000313" key="4">
    <source>
        <dbReference type="Proteomes" id="UP001630127"/>
    </source>
</evidence>
<sequence>MYKVKMADIGNKKGKHIKPLVDIDITKPLSRGTCAKLNGFTKWINFKYEFCPYFCYIYGRIGHIDRNCADKGSVGAKEIEYQFENWMRANNSRTINLKRTFPMKKSSKVSSDRMNVENYHMESNYKGTSREGIKKGPSNAITSKPIIQGSDNQEDRKGKCSYSRIEKGLMGSEASESPRGNSKEFFMEIDLGGNISASRSTPVWKLKKFKKVPKNGEETSEGDIY</sequence>
<organism evidence="3 4">
    <name type="scientific">Cinchona calisaya</name>
    <dbReference type="NCBI Taxonomy" id="153742"/>
    <lineage>
        <taxon>Eukaryota</taxon>
        <taxon>Viridiplantae</taxon>
        <taxon>Streptophyta</taxon>
        <taxon>Embryophyta</taxon>
        <taxon>Tracheophyta</taxon>
        <taxon>Spermatophyta</taxon>
        <taxon>Magnoliopsida</taxon>
        <taxon>eudicotyledons</taxon>
        <taxon>Gunneridae</taxon>
        <taxon>Pentapetalae</taxon>
        <taxon>asterids</taxon>
        <taxon>lamiids</taxon>
        <taxon>Gentianales</taxon>
        <taxon>Rubiaceae</taxon>
        <taxon>Cinchonoideae</taxon>
        <taxon>Cinchoneae</taxon>
        <taxon>Cinchona</taxon>
    </lineage>
</organism>
<protein>
    <recommendedName>
        <fullName evidence="2">Zinc knuckle CX2CX4HX4C domain-containing protein</fullName>
    </recommendedName>
</protein>
<gene>
    <name evidence="3" type="ORF">ACH5RR_015409</name>
</gene>
<dbReference type="InterPro" id="IPR025836">
    <property type="entry name" value="Zn_knuckle_CX2CX4HX4C"/>
</dbReference>
<reference evidence="3 4" key="1">
    <citation type="submission" date="2024-11" db="EMBL/GenBank/DDBJ databases">
        <title>A near-complete genome assembly of Cinchona calisaya.</title>
        <authorList>
            <person name="Lian D.C."/>
            <person name="Zhao X.W."/>
            <person name="Wei L."/>
        </authorList>
    </citation>
    <scope>NUCLEOTIDE SEQUENCE [LARGE SCALE GENOMIC DNA]</scope>
    <source>
        <tissue evidence="3">Nenye</tissue>
    </source>
</reference>
<comment type="caution">
    <text evidence="3">The sequence shown here is derived from an EMBL/GenBank/DDBJ whole genome shotgun (WGS) entry which is preliminary data.</text>
</comment>
<name>A0ABD2ZT21_9GENT</name>